<protein>
    <submittedName>
        <fullName evidence="3">Uncharacterized protein</fullName>
    </submittedName>
</protein>
<keyword evidence="1" id="KW-1133">Transmembrane helix</keyword>
<keyword evidence="1" id="KW-0812">Transmembrane</keyword>
<comment type="caution">
    <text evidence="3">The sequence shown here is derived from an EMBL/GenBank/DDBJ whole genome shotgun (WGS) entry which is preliminary data.</text>
</comment>
<dbReference type="OrthoDB" id="9992838at2759"/>
<keyword evidence="1" id="KW-0472">Membrane</keyword>
<dbReference type="Proteomes" id="UP000663852">
    <property type="component" value="Unassembled WGS sequence"/>
</dbReference>
<feature type="chain" id="PRO_5032873488" evidence="2">
    <location>
        <begin position="21"/>
        <end position="191"/>
    </location>
</feature>
<dbReference type="EMBL" id="CAJNOJ010000204">
    <property type="protein sequence ID" value="CAF1286168.1"/>
    <property type="molecule type" value="Genomic_DNA"/>
</dbReference>
<evidence type="ECO:0000256" key="1">
    <source>
        <dbReference type="SAM" id="Phobius"/>
    </source>
</evidence>
<organism evidence="3 4">
    <name type="scientific">Adineta ricciae</name>
    <name type="common">Rotifer</name>
    <dbReference type="NCBI Taxonomy" id="249248"/>
    <lineage>
        <taxon>Eukaryota</taxon>
        <taxon>Metazoa</taxon>
        <taxon>Spiralia</taxon>
        <taxon>Gnathifera</taxon>
        <taxon>Rotifera</taxon>
        <taxon>Eurotatoria</taxon>
        <taxon>Bdelloidea</taxon>
        <taxon>Adinetida</taxon>
        <taxon>Adinetidae</taxon>
        <taxon>Adineta</taxon>
    </lineage>
</organism>
<evidence type="ECO:0000256" key="2">
    <source>
        <dbReference type="SAM" id="SignalP"/>
    </source>
</evidence>
<accession>A0A815CMV5</accession>
<evidence type="ECO:0000313" key="4">
    <source>
        <dbReference type="Proteomes" id="UP000663852"/>
    </source>
</evidence>
<keyword evidence="2" id="KW-0732">Signal</keyword>
<evidence type="ECO:0000313" key="3">
    <source>
        <dbReference type="EMBL" id="CAF1286168.1"/>
    </source>
</evidence>
<proteinExistence type="predicted"/>
<name>A0A815CMV5_ADIRI</name>
<reference evidence="3" key="1">
    <citation type="submission" date="2021-02" db="EMBL/GenBank/DDBJ databases">
        <authorList>
            <person name="Nowell W R."/>
        </authorList>
    </citation>
    <scope>NUCLEOTIDE SEQUENCE</scope>
</reference>
<feature type="transmembrane region" description="Helical" evidence="1">
    <location>
        <begin position="114"/>
        <end position="138"/>
    </location>
</feature>
<sequence>MLKPFFVTFVLLLLSMTSDARCISGCYCTDDSFCNYYCQNNVCQSSISIGERCSGYYVHPRECGSIAFCDPNSGWTCQFQKSSDTPCTYDYSCLSGNCDYKTKTCQLKSSPVNVLYPIVIPSVIVFFIVIIIIVSVSVRQQRMRALALYRNPRVVIPVGVSYSYQNPYVIGEVPPPPYPGVISTPKPHQNA</sequence>
<feature type="signal peptide" evidence="2">
    <location>
        <begin position="1"/>
        <end position="20"/>
    </location>
</feature>
<gene>
    <name evidence="3" type="ORF">EDS130_LOCUS29831</name>
</gene>
<dbReference type="AlphaFoldDB" id="A0A815CMV5"/>